<dbReference type="EC" id="2.7.1.121" evidence="5"/>
<feature type="compositionally biased region" description="Basic and acidic residues" evidence="3">
    <location>
        <begin position="1"/>
        <end position="15"/>
    </location>
</feature>
<evidence type="ECO:0000256" key="3">
    <source>
        <dbReference type="SAM" id="MobiDB-lite"/>
    </source>
</evidence>
<dbReference type="FunFam" id="1.25.40.340:FF:000002">
    <property type="entry name" value="Dihydroxyacetone kinase, L subunit"/>
    <property type="match status" value="1"/>
</dbReference>
<evidence type="ECO:0000313" key="5">
    <source>
        <dbReference type="EMBL" id="MFC5134853.1"/>
    </source>
</evidence>
<dbReference type="AlphaFoldDB" id="A0ABD5QRV0"/>
<feature type="region of interest" description="Disordered" evidence="3">
    <location>
        <begin position="1"/>
        <end position="22"/>
    </location>
</feature>
<keyword evidence="1 5" id="KW-0808">Transferase</keyword>
<gene>
    <name evidence="5" type="primary">dhaL</name>
    <name evidence="5" type="ORF">ACFPJA_09030</name>
</gene>
<dbReference type="InterPro" id="IPR004007">
    <property type="entry name" value="DhaL_dom"/>
</dbReference>
<feature type="compositionally biased region" description="Acidic residues" evidence="3">
    <location>
        <begin position="242"/>
        <end position="265"/>
    </location>
</feature>
<dbReference type="PANTHER" id="PTHR28629:SF4">
    <property type="entry name" value="TRIOKINASE_FMN CYCLASE"/>
    <property type="match status" value="1"/>
</dbReference>
<dbReference type="InterPro" id="IPR050861">
    <property type="entry name" value="Dihydroxyacetone_Kinase"/>
</dbReference>
<name>A0ABD5QRV0_9EURY</name>
<proteinExistence type="predicted"/>
<dbReference type="Pfam" id="PF02734">
    <property type="entry name" value="Dak2"/>
    <property type="match status" value="1"/>
</dbReference>
<dbReference type="InterPro" id="IPR036117">
    <property type="entry name" value="DhaL_dom_sf"/>
</dbReference>
<dbReference type="SUPFAM" id="SSF101473">
    <property type="entry name" value="DhaL-like"/>
    <property type="match status" value="1"/>
</dbReference>
<evidence type="ECO:0000256" key="1">
    <source>
        <dbReference type="ARBA" id="ARBA00022679"/>
    </source>
</evidence>
<sequence length="265" mass="27677">MSEENERASDEHADDEREDGEAVVAAVEAVAERIEAERDHLTDLDSAIGDADHGGNMARGWAKAADAARDLEDPNPETVAKTVGKTLMSEVGGASGPLFGGSLVFAGAELADGVTAETAVAFAETYLEKVEDRGDARIGDGTMVDALTPAVHTFKKSVEVDDLDPLEALAKAVDAAERGVAFTVPIRARKGRASYLGWRSVGHQDPGATSTLFLLEEVLEVAADRLDAEVPETDASSPTIPDDTEAEDAEADEAGSDDATPEGAE</sequence>
<dbReference type="Gene3D" id="1.25.40.340">
    <property type="match status" value="1"/>
</dbReference>
<dbReference type="RefSeq" id="WP_122105061.1">
    <property type="nucleotide sequence ID" value="NZ_JBHSKV010000013.1"/>
</dbReference>
<dbReference type="InterPro" id="IPR012737">
    <property type="entry name" value="DhaK_L_YcgS"/>
</dbReference>
<keyword evidence="6" id="KW-1185">Reference proteome</keyword>
<dbReference type="SMART" id="SM01120">
    <property type="entry name" value="Dak2"/>
    <property type="match status" value="1"/>
</dbReference>
<dbReference type="Proteomes" id="UP001596145">
    <property type="component" value="Unassembled WGS sequence"/>
</dbReference>
<dbReference type="EMBL" id="JBHSKV010000013">
    <property type="protein sequence ID" value="MFC5134853.1"/>
    <property type="molecule type" value="Genomic_DNA"/>
</dbReference>
<feature type="domain" description="DhaL" evidence="4">
    <location>
        <begin position="21"/>
        <end position="220"/>
    </location>
</feature>
<comment type="caution">
    <text evidence="5">The sequence shown here is derived from an EMBL/GenBank/DDBJ whole genome shotgun (WGS) entry which is preliminary data.</text>
</comment>
<dbReference type="PROSITE" id="PS51480">
    <property type="entry name" value="DHAL"/>
    <property type="match status" value="1"/>
</dbReference>
<dbReference type="GO" id="GO:0047324">
    <property type="term" value="F:phosphoenolpyruvate-glycerone phosphotransferase activity"/>
    <property type="evidence" value="ECO:0007669"/>
    <property type="project" value="UniProtKB-EC"/>
</dbReference>
<keyword evidence="2 5" id="KW-0418">Kinase</keyword>
<evidence type="ECO:0000256" key="2">
    <source>
        <dbReference type="ARBA" id="ARBA00022777"/>
    </source>
</evidence>
<accession>A0ABD5QRV0</accession>
<feature type="region of interest" description="Disordered" evidence="3">
    <location>
        <begin position="225"/>
        <end position="265"/>
    </location>
</feature>
<organism evidence="5 6">
    <name type="scientific">Halorubrum glutamatedens</name>
    <dbReference type="NCBI Taxonomy" id="2707018"/>
    <lineage>
        <taxon>Archaea</taxon>
        <taxon>Methanobacteriati</taxon>
        <taxon>Methanobacteriota</taxon>
        <taxon>Stenosarchaea group</taxon>
        <taxon>Halobacteria</taxon>
        <taxon>Halobacteriales</taxon>
        <taxon>Haloferacaceae</taxon>
        <taxon>Halorubrum</taxon>
    </lineage>
</organism>
<dbReference type="NCBIfam" id="TIGR02365">
    <property type="entry name" value="dha_L_ycgS"/>
    <property type="match status" value="1"/>
</dbReference>
<evidence type="ECO:0000313" key="6">
    <source>
        <dbReference type="Proteomes" id="UP001596145"/>
    </source>
</evidence>
<reference evidence="5 6" key="1">
    <citation type="journal article" date="2019" name="Int. J. Syst. Evol. Microbiol.">
        <title>The Global Catalogue of Microorganisms (GCM) 10K type strain sequencing project: providing services to taxonomists for standard genome sequencing and annotation.</title>
        <authorList>
            <consortium name="The Broad Institute Genomics Platform"/>
            <consortium name="The Broad Institute Genome Sequencing Center for Infectious Disease"/>
            <person name="Wu L."/>
            <person name="Ma J."/>
        </authorList>
    </citation>
    <scope>NUCLEOTIDE SEQUENCE [LARGE SCALE GENOMIC DNA]</scope>
    <source>
        <strain evidence="5 6">CGMCC 1.16026</strain>
    </source>
</reference>
<dbReference type="PANTHER" id="PTHR28629">
    <property type="entry name" value="TRIOKINASE/FMN CYCLASE"/>
    <property type="match status" value="1"/>
</dbReference>
<protein>
    <submittedName>
        <fullName evidence="5">Dihydroxyacetone kinase subunit DhaL</fullName>
        <ecNumber evidence="5">2.7.1.121</ecNumber>
    </submittedName>
</protein>
<evidence type="ECO:0000259" key="4">
    <source>
        <dbReference type="PROSITE" id="PS51480"/>
    </source>
</evidence>